<evidence type="ECO:0000313" key="5">
    <source>
        <dbReference type="Proteomes" id="UP000593567"/>
    </source>
</evidence>
<dbReference type="SUPFAM" id="SSF52058">
    <property type="entry name" value="L domain-like"/>
    <property type="match status" value="1"/>
</dbReference>
<dbReference type="InterPro" id="IPR001611">
    <property type="entry name" value="Leu-rich_rpt"/>
</dbReference>
<evidence type="ECO:0000256" key="1">
    <source>
        <dbReference type="ARBA" id="ARBA00022614"/>
    </source>
</evidence>
<dbReference type="OrthoDB" id="6334211at2759"/>
<evidence type="ECO:0000256" key="2">
    <source>
        <dbReference type="ARBA" id="ARBA00022737"/>
    </source>
</evidence>
<dbReference type="Proteomes" id="UP000593567">
    <property type="component" value="Unassembled WGS sequence"/>
</dbReference>
<dbReference type="Gene3D" id="3.80.10.10">
    <property type="entry name" value="Ribonuclease Inhibitor"/>
    <property type="match status" value="2"/>
</dbReference>
<dbReference type="PANTHER" id="PTHR46652:SF3">
    <property type="entry name" value="LEUCINE-RICH REPEAT-CONTAINING PROTEIN 9"/>
    <property type="match status" value="1"/>
</dbReference>
<reference evidence="4" key="1">
    <citation type="submission" date="2020-06" db="EMBL/GenBank/DDBJ databases">
        <title>Draft genome of Bugula neritina, a colonial animal packing powerful symbionts and potential medicines.</title>
        <authorList>
            <person name="Rayko M."/>
        </authorList>
    </citation>
    <scope>NUCLEOTIDE SEQUENCE [LARGE SCALE GENOMIC DNA]</scope>
    <source>
        <strain evidence="4">Kwan_BN1</strain>
    </source>
</reference>
<sequence>MASSGDGEPVQYLYTPDLDDEFYQQNLMLTHPTNILKLDEEEFTNPTRSTALGDSRFEGEIDDNYPSLTQLDNRNHNNNDNDYDDDVQDMIELSPDGVLDEETISQGLDNLGRNADGTCQVFLDCTVSGYNLTDITLFRGYVHLQKIDVSYNSLTDINALSSIHHLIELDCSHNQLTECLTLSPAPANLRYANFSFNAISSIPDLSEYECLEYLNLDNNNISEMHGLSNCKRLRTLSLAHNHIKKMQGMSGLNIRNLCLKYNELSAIENLETLAFLQTIDLSGNKIRSLLGLDRHDLLECIDLENNEVIDITEVKFIKDLGMLRDLNLLRNPIQELPDYRLLVLFRIPKLKDLDRKKVDVKEKVGYSSSVAL</sequence>
<proteinExistence type="predicted"/>
<keyword evidence="1" id="KW-0433">Leucine-rich repeat</keyword>
<dbReference type="AlphaFoldDB" id="A0A7J7JAH9"/>
<dbReference type="PROSITE" id="PS51450">
    <property type="entry name" value="LRR"/>
    <property type="match status" value="6"/>
</dbReference>
<keyword evidence="5" id="KW-1185">Reference proteome</keyword>
<feature type="region of interest" description="Disordered" evidence="3">
    <location>
        <begin position="46"/>
        <end position="84"/>
    </location>
</feature>
<dbReference type="InterPro" id="IPR050836">
    <property type="entry name" value="SDS22/Internalin_LRR"/>
</dbReference>
<protein>
    <submittedName>
        <fullName evidence="4">LRGUK</fullName>
    </submittedName>
</protein>
<dbReference type="InterPro" id="IPR032675">
    <property type="entry name" value="LRR_dom_sf"/>
</dbReference>
<accession>A0A7J7JAH9</accession>
<organism evidence="4 5">
    <name type="scientific">Bugula neritina</name>
    <name type="common">Brown bryozoan</name>
    <name type="synonym">Sertularia neritina</name>
    <dbReference type="NCBI Taxonomy" id="10212"/>
    <lineage>
        <taxon>Eukaryota</taxon>
        <taxon>Metazoa</taxon>
        <taxon>Spiralia</taxon>
        <taxon>Lophotrochozoa</taxon>
        <taxon>Bryozoa</taxon>
        <taxon>Gymnolaemata</taxon>
        <taxon>Cheilostomatida</taxon>
        <taxon>Flustrina</taxon>
        <taxon>Buguloidea</taxon>
        <taxon>Bugulidae</taxon>
        <taxon>Bugula</taxon>
    </lineage>
</organism>
<dbReference type="PANTHER" id="PTHR46652">
    <property type="entry name" value="LEUCINE-RICH REPEAT AND IQ DOMAIN-CONTAINING PROTEIN 1-RELATED"/>
    <property type="match status" value="1"/>
</dbReference>
<dbReference type="SMART" id="SM00365">
    <property type="entry name" value="LRR_SD22"/>
    <property type="match status" value="6"/>
</dbReference>
<comment type="caution">
    <text evidence="4">The sequence shown here is derived from an EMBL/GenBank/DDBJ whole genome shotgun (WGS) entry which is preliminary data.</text>
</comment>
<keyword evidence="2" id="KW-0677">Repeat</keyword>
<name>A0A7J7JAH9_BUGNE</name>
<dbReference type="EMBL" id="VXIV02002858">
    <property type="protein sequence ID" value="KAF6022368.1"/>
    <property type="molecule type" value="Genomic_DNA"/>
</dbReference>
<evidence type="ECO:0000256" key="3">
    <source>
        <dbReference type="SAM" id="MobiDB-lite"/>
    </source>
</evidence>
<evidence type="ECO:0000313" key="4">
    <source>
        <dbReference type="EMBL" id="KAF6022368.1"/>
    </source>
</evidence>
<gene>
    <name evidence="4" type="ORF">EB796_019308</name>
</gene>
<dbReference type="Pfam" id="PF00560">
    <property type="entry name" value="LRR_1"/>
    <property type="match status" value="1"/>
</dbReference>